<accession>A0ABV1E8K0</accession>
<evidence type="ECO:0000256" key="1">
    <source>
        <dbReference type="ARBA" id="ARBA00010888"/>
    </source>
</evidence>
<dbReference type="PANTHER" id="PTHR40067:SF1">
    <property type="entry name" value="UPF0297 PROTEIN YRZL"/>
    <property type="match status" value="1"/>
</dbReference>
<evidence type="ECO:0000313" key="2">
    <source>
        <dbReference type="EMBL" id="MEQ2443634.1"/>
    </source>
</evidence>
<dbReference type="RefSeq" id="WP_075703404.1">
    <property type="nucleotide sequence ID" value="NZ_JBBMFK010000013.1"/>
</dbReference>
<evidence type="ECO:0000313" key="3">
    <source>
        <dbReference type="Proteomes" id="UP001464378"/>
    </source>
</evidence>
<gene>
    <name evidence="2" type="ORF">WMO64_09130</name>
</gene>
<reference evidence="2 3" key="1">
    <citation type="submission" date="2024-03" db="EMBL/GenBank/DDBJ databases">
        <title>Human intestinal bacterial collection.</title>
        <authorList>
            <person name="Pauvert C."/>
            <person name="Hitch T.C.A."/>
            <person name="Clavel T."/>
        </authorList>
    </citation>
    <scope>NUCLEOTIDE SEQUENCE [LARGE SCALE GENOMIC DNA]</scope>
    <source>
        <strain evidence="2 3">CLA-AP-H29</strain>
    </source>
</reference>
<dbReference type="PANTHER" id="PTHR40067">
    <property type="entry name" value="UPF0297 PROTEIN YRZL"/>
    <property type="match status" value="1"/>
</dbReference>
<name>A0ABV1E8K0_9FIRM</name>
<keyword evidence="3" id="KW-1185">Reference proteome</keyword>
<comment type="caution">
    <text evidence="2">The sequence shown here is derived from an EMBL/GenBank/DDBJ whole genome shotgun (WGS) entry which is preliminary data.</text>
</comment>
<dbReference type="EMBL" id="JBBMFK010000013">
    <property type="protein sequence ID" value="MEQ2443634.1"/>
    <property type="molecule type" value="Genomic_DNA"/>
</dbReference>
<organism evidence="2 3">
    <name type="scientific">Pseudoflavonifractor intestinihominis</name>
    <dbReference type="NCBI Taxonomy" id="3133171"/>
    <lineage>
        <taxon>Bacteria</taxon>
        <taxon>Bacillati</taxon>
        <taxon>Bacillota</taxon>
        <taxon>Clostridia</taxon>
        <taxon>Eubacteriales</taxon>
        <taxon>Oscillospiraceae</taxon>
        <taxon>Pseudoflavonifractor</taxon>
    </lineage>
</organism>
<protein>
    <submittedName>
        <fullName evidence="2">IreB family regulatory phosphoprotein</fullName>
    </submittedName>
</protein>
<proteinExistence type="inferred from homology"/>
<comment type="similarity">
    <text evidence="1">Belongs to the UPF0297 family.</text>
</comment>
<dbReference type="InterPro" id="IPR009309">
    <property type="entry name" value="IreB"/>
</dbReference>
<sequence>MSDAERLQQIHAALMQRGYSPIRQIVGFLLTGDPTYITNYNGARTLAGQINRTDLLADIVSYYLEEHQLMEPDIKHKEQILPAGERCG</sequence>
<dbReference type="Proteomes" id="UP001464378">
    <property type="component" value="Unassembled WGS sequence"/>
</dbReference>
<dbReference type="Pfam" id="PF06135">
    <property type="entry name" value="IreB"/>
    <property type="match status" value="1"/>
</dbReference>